<accession>A0AAN7WZ37</accession>
<comment type="caution">
    <text evidence="1">The sequence shown here is derived from an EMBL/GenBank/DDBJ whole genome shotgun (WGS) entry which is preliminary data.</text>
</comment>
<evidence type="ECO:0000313" key="1">
    <source>
        <dbReference type="EMBL" id="KAK5852335.1"/>
    </source>
</evidence>
<evidence type="ECO:0000313" key="2">
    <source>
        <dbReference type="Proteomes" id="UP001346869"/>
    </source>
</evidence>
<gene>
    <name evidence="1" type="ORF">PBY51_023810</name>
</gene>
<organism evidence="1 2">
    <name type="scientific">Eleginops maclovinus</name>
    <name type="common">Patagonian blennie</name>
    <name type="synonym">Eleginus maclovinus</name>
    <dbReference type="NCBI Taxonomy" id="56733"/>
    <lineage>
        <taxon>Eukaryota</taxon>
        <taxon>Metazoa</taxon>
        <taxon>Chordata</taxon>
        <taxon>Craniata</taxon>
        <taxon>Vertebrata</taxon>
        <taxon>Euteleostomi</taxon>
        <taxon>Actinopterygii</taxon>
        <taxon>Neopterygii</taxon>
        <taxon>Teleostei</taxon>
        <taxon>Neoteleostei</taxon>
        <taxon>Acanthomorphata</taxon>
        <taxon>Eupercaria</taxon>
        <taxon>Perciformes</taxon>
        <taxon>Notothenioidei</taxon>
        <taxon>Eleginopidae</taxon>
        <taxon>Eleginops</taxon>
    </lineage>
</organism>
<dbReference type="EMBL" id="JAUZQC010000021">
    <property type="protein sequence ID" value="KAK5852335.1"/>
    <property type="molecule type" value="Genomic_DNA"/>
</dbReference>
<name>A0AAN7WZ37_ELEMC</name>
<reference evidence="1 2" key="2">
    <citation type="journal article" date="2023" name="Mol. Biol. Evol.">
        <title>Genomics of Secondarily Temperate Adaptation in the Only Non-Antarctic Icefish.</title>
        <authorList>
            <person name="Rivera-Colon A.G."/>
            <person name="Rayamajhi N."/>
            <person name="Minhas B.F."/>
            <person name="Madrigal G."/>
            <person name="Bilyk K.T."/>
            <person name="Yoon V."/>
            <person name="Hune M."/>
            <person name="Gregory S."/>
            <person name="Cheng C.H.C."/>
            <person name="Catchen J.M."/>
        </authorList>
    </citation>
    <scope>NUCLEOTIDE SEQUENCE [LARGE SCALE GENOMIC DNA]</scope>
    <source>
        <strain evidence="1">JMC-PN-2008</strain>
    </source>
</reference>
<reference evidence="1 2" key="1">
    <citation type="journal article" date="2023" name="Genes (Basel)">
        <title>Chromosome-Level Genome Assembly and Circadian Gene Repertoire of the Patagonia Blennie Eleginops maclovinus-The Closest Ancestral Proxy of Antarctic Cryonotothenioids.</title>
        <authorList>
            <person name="Cheng C.C."/>
            <person name="Rivera-Colon A.G."/>
            <person name="Minhas B.F."/>
            <person name="Wilson L."/>
            <person name="Rayamajhi N."/>
            <person name="Vargas-Chacoff L."/>
            <person name="Catchen J.M."/>
        </authorList>
    </citation>
    <scope>NUCLEOTIDE SEQUENCE [LARGE SCALE GENOMIC DNA]</scope>
    <source>
        <strain evidence="1">JMC-PN-2008</strain>
    </source>
</reference>
<keyword evidence="2" id="KW-1185">Reference proteome</keyword>
<dbReference type="Proteomes" id="UP001346869">
    <property type="component" value="Unassembled WGS sequence"/>
</dbReference>
<sequence>MVPSAACCFTRDSGSAGLFLDIFNKARQSDARENDLPGGVGTGIKTAALSPVKEWKRSAAANVLWIAPLPALCPAHCCLSGSPLLCRSRPTVRLLPRCAL</sequence>
<dbReference type="AlphaFoldDB" id="A0AAN7WZ37"/>
<protein>
    <submittedName>
        <fullName evidence="1">Uncharacterized protein</fullName>
    </submittedName>
</protein>
<proteinExistence type="predicted"/>